<dbReference type="Proteomes" id="UP000610746">
    <property type="component" value="Unassembled WGS sequence"/>
</dbReference>
<feature type="domain" description="Outer membrane protein beta-barrel" evidence="4">
    <location>
        <begin position="294"/>
        <end position="685"/>
    </location>
</feature>
<keyword evidence="3" id="KW-0998">Cell outer membrane</keyword>
<comment type="caution">
    <text evidence="5">The sequence shown here is derived from an EMBL/GenBank/DDBJ whole genome shotgun (WGS) entry which is preliminary data.</text>
</comment>
<protein>
    <recommendedName>
        <fullName evidence="4">Outer membrane protein beta-barrel domain-containing protein</fullName>
    </recommendedName>
</protein>
<dbReference type="EMBL" id="JABSNO010000001">
    <property type="protein sequence ID" value="NRS91020.1"/>
    <property type="molecule type" value="Genomic_DNA"/>
</dbReference>
<organism evidence="5 6">
    <name type="scientific">Frigoriflavimonas asaccharolytica</name>
    <dbReference type="NCBI Taxonomy" id="2735899"/>
    <lineage>
        <taxon>Bacteria</taxon>
        <taxon>Pseudomonadati</taxon>
        <taxon>Bacteroidota</taxon>
        <taxon>Flavobacteriia</taxon>
        <taxon>Flavobacteriales</taxon>
        <taxon>Weeksellaceae</taxon>
        <taxon>Frigoriflavimonas</taxon>
    </lineage>
</organism>
<sequence>MKKIIILLFTILFQNIFCQTKDTLTKTKNIETVTIKGKKKTFERKVDRFVYNVQNSMISEGSSGIEVLASTPLLKIDEDKGLLSIVGKSGVSVMVNDRMLHLSGSELMNYLKTIRSENILKIEVITTPPAKYEAQGNSGIINIVLKKNQNLGWNGYANSYFKQSTYAGFGGSFGLNFQNEKIKTSLKLRGFDTDKKSIENYSFIGNNSEISRDERRDMNDGLGLNLTFDYASSKNSNIGFIYDISKEHLNMDINSTSNYFTQNINTLNTETDAKHLSDIKSQQLNLYYDQKFGEHQLSFAANYYGNTPETNVNFTTTDLENTNQQTAKNQSTVDYHIYSGQADLSLNFKKTQVETGLKYSEFSNNSDIRYFDLVNNEFLNKPEKSDLFTYNERNYAAYGSASKKFGGKWSAKFGLRYEFADTNGISLSTQLNSKNSYGKLFPTAYISYEANDNNEFSLNYSRRINRPYFRALNPFRWYSNPYNYSTGNPVLQASFNHNVEFNYIFKSKFSANIYFQRSEDNFDQLSFLDGIYMVSTFQNYFNQNSYGINLNYSDSFFKFWETNLSTSYSYNNTQIFNFDAIPQNGQSFYYATNNTFQLNKQKTVFLSLNYWQSLPSKSGNEFSENSANLSAGIKMNLLQKALQVNLSINDVFRQSGYRGTIYFADNLQTFNNYWDARKFTFSVTYNFGNEKLKAKNRAIDFDEKDRAQ</sequence>
<proteinExistence type="predicted"/>
<dbReference type="InterPro" id="IPR041700">
    <property type="entry name" value="OMP_b-brl_3"/>
</dbReference>
<dbReference type="Pfam" id="PF14905">
    <property type="entry name" value="OMP_b-brl_3"/>
    <property type="match status" value="1"/>
</dbReference>
<keyword evidence="6" id="KW-1185">Reference proteome</keyword>
<dbReference type="Gene3D" id="2.40.170.20">
    <property type="entry name" value="TonB-dependent receptor, beta-barrel domain"/>
    <property type="match status" value="1"/>
</dbReference>
<dbReference type="RefSeq" id="WP_173777663.1">
    <property type="nucleotide sequence ID" value="NZ_JABSNO010000001.1"/>
</dbReference>
<gene>
    <name evidence="5" type="ORF">HNQ03_000085</name>
</gene>
<dbReference type="GO" id="GO:0009279">
    <property type="term" value="C:cell outer membrane"/>
    <property type="evidence" value="ECO:0007669"/>
    <property type="project" value="UniProtKB-SubCell"/>
</dbReference>
<reference evidence="5" key="1">
    <citation type="submission" date="2020-05" db="EMBL/GenBank/DDBJ databases">
        <title>Genomic Encyclopedia of Type Strains, Phase IV (KMG-V): Genome sequencing to study the core and pangenomes of soil and plant-associated prokaryotes.</title>
        <authorList>
            <person name="Whitman W."/>
        </authorList>
    </citation>
    <scope>NUCLEOTIDE SEQUENCE</scope>
    <source>
        <strain evidence="5">16F</strain>
    </source>
</reference>
<evidence type="ECO:0000256" key="2">
    <source>
        <dbReference type="ARBA" id="ARBA00023136"/>
    </source>
</evidence>
<dbReference type="SUPFAM" id="SSF56935">
    <property type="entry name" value="Porins"/>
    <property type="match status" value="1"/>
</dbReference>
<dbReference type="PANTHER" id="PTHR40980:SF4">
    <property type="entry name" value="TONB-DEPENDENT RECEPTOR-LIKE BETA-BARREL DOMAIN-CONTAINING PROTEIN"/>
    <property type="match status" value="1"/>
</dbReference>
<name>A0A8J8K3U5_9FLAO</name>
<evidence type="ECO:0000256" key="1">
    <source>
        <dbReference type="ARBA" id="ARBA00004442"/>
    </source>
</evidence>
<evidence type="ECO:0000313" key="6">
    <source>
        <dbReference type="Proteomes" id="UP000610746"/>
    </source>
</evidence>
<evidence type="ECO:0000313" key="5">
    <source>
        <dbReference type="EMBL" id="NRS91020.1"/>
    </source>
</evidence>
<dbReference type="PANTHER" id="PTHR40980">
    <property type="entry name" value="PLUG DOMAIN-CONTAINING PROTEIN"/>
    <property type="match status" value="1"/>
</dbReference>
<keyword evidence="2" id="KW-0472">Membrane</keyword>
<dbReference type="InterPro" id="IPR036942">
    <property type="entry name" value="Beta-barrel_TonB_sf"/>
</dbReference>
<dbReference type="AlphaFoldDB" id="A0A8J8K3U5"/>
<evidence type="ECO:0000259" key="4">
    <source>
        <dbReference type="Pfam" id="PF14905"/>
    </source>
</evidence>
<evidence type="ECO:0000256" key="3">
    <source>
        <dbReference type="ARBA" id="ARBA00023237"/>
    </source>
</evidence>
<accession>A0A8J8K3U5</accession>
<comment type="subcellular location">
    <subcellularLocation>
        <location evidence="1">Cell outer membrane</location>
    </subcellularLocation>
</comment>